<reference evidence="1" key="1">
    <citation type="submission" date="2020-10" db="EMBL/GenBank/DDBJ databases">
        <authorList>
            <person name="Castelo-Branco R."/>
            <person name="Eusebio N."/>
            <person name="Adriana R."/>
            <person name="Vieira A."/>
            <person name="Brugerolle De Fraissinette N."/>
            <person name="Rezende De Castro R."/>
            <person name="Schneider M.P."/>
            <person name="Vasconcelos V."/>
            <person name="Leao P.N."/>
        </authorList>
    </citation>
    <scope>NUCLEOTIDE SEQUENCE</scope>
    <source>
        <strain evidence="1">LEGE 11479</strain>
    </source>
</reference>
<proteinExistence type="predicted"/>
<dbReference type="EMBL" id="JADEXP010000378">
    <property type="protein sequence ID" value="MBE9070131.1"/>
    <property type="molecule type" value="Genomic_DNA"/>
</dbReference>
<sequence>MSKLPQYDRCRFYAYTPYMVCGVNPCGPDGNQCSDFESVAPREPLEGGYYAGDWIPQLPTQLTDDQRLALLDWHPLFTGRCPNCEVTMLQTTPPRVHWDCGACGWMDDSV</sequence>
<comment type="caution">
    <text evidence="1">The sequence shown here is derived from an EMBL/GenBank/DDBJ whole genome shotgun (WGS) entry which is preliminary data.</text>
</comment>
<dbReference type="AlphaFoldDB" id="A0A929FAP7"/>
<keyword evidence="2" id="KW-1185">Reference proteome</keyword>
<name>A0A929FAP7_LEPEC</name>
<dbReference type="Proteomes" id="UP000615026">
    <property type="component" value="Unassembled WGS sequence"/>
</dbReference>
<organism evidence="1 2">
    <name type="scientific">Leptolyngbya cf. ectocarpi LEGE 11479</name>
    <dbReference type="NCBI Taxonomy" id="1828722"/>
    <lineage>
        <taxon>Bacteria</taxon>
        <taxon>Bacillati</taxon>
        <taxon>Cyanobacteriota</taxon>
        <taxon>Cyanophyceae</taxon>
        <taxon>Leptolyngbyales</taxon>
        <taxon>Leptolyngbyaceae</taxon>
        <taxon>Leptolyngbya group</taxon>
        <taxon>Leptolyngbya</taxon>
    </lineage>
</organism>
<evidence type="ECO:0000313" key="2">
    <source>
        <dbReference type="Proteomes" id="UP000615026"/>
    </source>
</evidence>
<accession>A0A929FAP7</accession>
<gene>
    <name evidence="1" type="ORF">IQ260_26165</name>
</gene>
<evidence type="ECO:0000313" key="1">
    <source>
        <dbReference type="EMBL" id="MBE9070131.1"/>
    </source>
</evidence>
<protein>
    <submittedName>
        <fullName evidence="1">Uncharacterized protein</fullName>
    </submittedName>
</protein>